<reference evidence="1 2" key="1">
    <citation type="submission" date="2013-04" db="EMBL/GenBank/DDBJ databases">
        <authorList>
            <person name="Weinstock G."/>
            <person name="Sodergren E."/>
            <person name="Lobos E.A."/>
            <person name="Fulton L."/>
            <person name="Fulton R."/>
            <person name="Courtney L."/>
            <person name="Fronick C."/>
            <person name="O'Laughlin M."/>
            <person name="Godfrey J."/>
            <person name="Wilson R.M."/>
            <person name="Miner T."/>
            <person name="Farmer C."/>
            <person name="Delehaunty K."/>
            <person name="Cordes M."/>
            <person name="Minx P."/>
            <person name="Tomlinson C."/>
            <person name="Chen J."/>
            <person name="Wollam A."/>
            <person name="Pepin K.H."/>
            <person name="Palsikar V.B."/>
            <person name="Zhang X."/>
            <person name="Suruliraj S."/>
            <person name="Perna N.T."/>
            <person name="Plunkett G."/>
            <person name="Warren W."/>
            <person name="Mitreva M."/>
            <person name="Mardis E.R."/>
            <person name="Wilson R.K."/>
        </authorList>
    </citation>
    <scope>NUCLEOTIDE SEQUENCE [LARGE SCALE GENOMIC DNA]</scope>
    <source>
        <strain evidence="1 2">DSM 4568</strain>
    </source>
</reference>
<evidence type="ECO:0000313" key="2">
    <source>
        <dbReference type="Proteomes" id="UP000014585"/>
    </source>
</evidence>
<sequence length="64" mass="7202">MPEAAMVYMVSDEVRRKNGGPRMVVTGYSSGMVECRWYDGFGVKREAFREEDLAPVNALAQQQS</sequence>
<dbReference type="Proteomes" id="UP000014585">
    <property type="component" value="Unassembled WGS sequence"/>
</dbReference>
<dbReference type="Pfam" id="PF09926">
    <property type="entry name" value="DUF2158"/>
    <property type="match status" value="1"/>
</dbReference>
<proteinExistence type="predicted"/>
<evidence type="ECO:0000313" key="1">
    <source>
        <dbReference type="EMBL" id="EPF16419.1"/>
    </source>
</evidence>
<name>S3JTC4_9ENTR</name>
<dbReference type="InterPro" id="IPR019226">
    <property type="entry name" value="DUF2158"/>
</dbReference>
<dbReference type="PATRIC" id="fig|566551.4.peg.2549"/>
<comment type="caution">
    <text evidence="1">The sequence shown here is derived from an EMBL/GenBank/DDBJ whole genome shotgun (WGS) entry which is preliminary data.</text>
</comment>
<evidence type="ECO:0008006" key="3">
    <source>
        <dbReference type="Google" id="ProtNLM"/>
    </source>
</evidence>
<dbReference type="EMBL" id="ATDT01000023">
    <property type="protein sequence ID" value="EPF16419.1"/>
    <property type="molecule type" value="Genomic_DNA"/>
</dbReference>
<protein>
    <recommendedName>
        <fullName evidence="3">DUF2158 domain-containing protein</fullName>
    </recommendedName>
</protein>
<gene>
    <name evidence="1" type="ORF">HMPREF0201_02779</name>
</gene>
<dbReference type="STRING" id="566551.HMPREF0201_02779"/>
<dbReference type="AlphaFoldDB" id="S3JTC4"/>
<organism evidence="1 2">
    <name type="scientific">Cedecea davisae DSM 4568</name>
    <dbReference type="NCBI Taxonomy" id="566551"/>
    <lineage>
        <taxon>Bacteria</taxon>
        <taxon>Pseudomonadati</taxon>
        <taxon>Pseudomonadota</taxon>
        <taxon>Gammaproteobacteria</taxon>
        <taxon>Enterobacterales</taxon>
        <taxon>Enterobacteriaceae</taxon>
        <taxon>Cedecea</taxon>
    </lineage>
</organism>
<dbReference type="HOGENOM" id="CLU_196663_0_0_6"/>
<accession>S3JTC4</accession>